<evidence type="ECO:0000313" key="4">
    <source>
        <dbReference type="EMBL" id="CAD8835922.1"/>
    </source>
</evidence>
<accession>A0A7S1F036</accession>
<gene>
    <name evidence="4" type="ORF">NSCI0253_LOCUS10270</name>
</gene>
<dbReference type="EMBL" id="HBFQ01014864">
    <property type="protein sequence ID" value="CAD8835922.1"/>
    <property type="molecule type" value="Transcribed_RNA"/>
</dbReference>
<keyword evidence="2" id="KW-0175">Coiled coil</keyword>
<dbReference type="GO" id="GO:0008270">
    <property type="term" value="F:zinc ion binding"/>
    <property type="evidence" value="ECO:0007669"/>
    <property type="project" value="UniProtKB-KW"/>
</dbReference>
<reference evidence="4" key="1">
    <citation type="submission" date="2021-01" db="EMBL/GenBank/DDBJ databases">
        <authorList>
            <person name="Corre E."/>
            <person name="Pelletier E."/>
            <person name="Niang G."/>
            <person name="Scheremetjew M."/>
            <person name="Finn R."/>
            <person name="Kale V."/>
            <person name="Holt S."/>
            <person name="Cochrane G."/>
            <person name="Meng A."/>
            <person name="Brown T."/>
            <person name="Cohen L."/>
        </authorList>
    </citation>
    <scope>NUCLEOTIDE SEQUENCE</scope>
</reference>
<organism evidence="4">
    <name type="scientific">Noctiluca scintillans</name>
    <name type="common">Sea sparkle</name>
    <name type="synonym">Red tide dinoflagellate</name>
    <dbReference type="NCBI Taxonomy" id="2966"/>
    <lineage>
        <taxon>Eukaryota</taxon>
        <taxon>Sar</taxon>
        <taxon>Alveolata</taxon>
        <taxon>Dinophyceae</taxon>
        <taxon>Noctilucales</taxon>
        <taxon>Noctilucaceae</taxon>
        <taxon>Noctiluca</taxon>
    </lineage>
</organism>
<protein>
    <recommendedName>
        <fullName evidence="3">RING-type domain-containing protein</fullName>
    </recommendedName>
</protein>
<keyword evidence="1" id="KW-0479">Metal-binding</keyword>
<dbReference type="GO" id="GO:0016567">
    <property type="term" value="P:protein ubiquitination"/>
    <property type="evidence" value="ECO:0007669"/>
    <property type="project" value="TreeGrafter"/>
</dbReference>
<sequence length="183" mass="20608">MSWRSMHADAAACEEVKEQAAAEADNQALRSENGALRNDIKYLAANTEQLRRTKHQLTERIGILEEKNRILARQVSEFRSIIEQTDGSVDVGGMEIRSLHQQLEVVLALKDSLYCENMELRQKHVVQPKAAGTCVVCLDNLANIVCIPCRHNAICSFCWAVSSMDTCPMCREVIQDQLEIFLC</sequence>
<proteinExistence type="predicted"/>
<evidence type="ECO:0000259" key="3">
    <source>
        <dbReference type="PROSITE" id="PS50089"/>
    </source>
</evidence>
<evidence type="ECO:0000256" key="2">
    <source>
        <dbReference type="SAM" id="Coils"/>
    </source>
</evidence>
<dbReference type="Pfam" id="PF13920">
    <property type="entry name" value="zf-C3HC4_3"/>
    <property type="match status" value="1"/>
</dbReference>
<dbReference type="InterPro" id="IPR013083">
    <property type="entry name" value="Znf_RING/FYVE/PHD"/>
</dbReference>
<dbReference type="InterPro" id="IPR001841">
    <property type="entry name" value="Znf_RING"/>
</dbReference>
<keyword evidence="1" id="KW-0863">Zinc-finger</keyword>
<dbReference type="GO" id="GO:0006511">
    <property type="term" value="P:ubiquitin-dependent protein catabolic process"/>
    <property type="evidence" value="ECO:0007669"/>
    <property type="project" value="TreeGrafter"/>
</dbReference>
<dbReference type="GO" id="GO:0061630">
    <property type="term" value="F:ubiquitin protein ligase activity"/>
    <property type="evidence" value="ECO:0007669"/>
    <property type="project" value="TreeGrafter"/>
</dbReference>
<evidence type="ECO:0000256" key="1">
    <source>
        <dbReference type="PROSITE-ProRule" id="PRU00175"/>
    </source>
</evidence>
<feature type="coiled-coil region" evidence="2">
    <location>
        <begin position="19"/>
        <end position="74"/>
    </location>
</feature>
<dbReference type="AlphaFoldDB" id="A0A7S1F036"/>
<dbReference type="PANTHER" id="PTHR22696">
    <property type="entry name" value="E3 UBIQUITIN-PROTEIN LIGASE RNF26"/>
    <property type="match status" value="1"/>
</dbReference>
<dbReference type="PROSITE" id="PS50089">
    <property type="entry name" value="ZF_RING_2"/>
    <property type="match status" value="1"/>
</dbReference>
<dbReference type="PANTHER" id="PTHR22696:SF1">
    <property type="entry name" value="E3 UBIQUITIN-PROTEIN LIGASE RNF26"/>
    <property type="match status" value="1"/>
</dbReference>
<keyword evidence="1" id="KW-0862">Zinc</keyword>
<feature type="domain" description="RING-type" evidence="3">
    <location>
        <begin position="134"/>
        <end position="171"/>
    </location>
</feature>
<name>A0A7S1F036_NOCSC</name>
<dbReference type="SUPFAM" id="SSF57850">
    <property type="entry name" value="RING/U-box"/>
    <property type="match status" value="1"/>
</dbReference>
<dbReference type="Gene3D" id="3.30.40.10">
    <property type="entry name" value="Zinc/RING finger domain, C3HC4 (zinc finger)"/>
    <property type="match status" value="1"/>
</dbReference>